<feature type="region of interest" description="Disordered" evidence="1">
    <location>
        <begin position="1"/>
        <end position="39"/>
    </location>
</feature>
<dbReference type="EMBL" id="MN386956">
    <property type="protein sequence ID" value="QIC52822.1"/>
    <property type="molecule type" value="Genomic_RNA"/>
</dbReference>
<organism evidence="2">
    <name type="scientific">Apple barna-like virus 1</name>
    <dbReference type="NCBI Taxonomy" id="2709742"/>
    <lineage>
        <taxon>Viruses</taxon>
        <taxon>Riboviria</taxon>
        <taxon>Orthornavirae</taxon>
        <taxon>Pisuviricota</taxon>
        <taxon>Pisoniviricetes</taxon>
        <taxon>Sobelivirales</taxon>
        <taxon>Barnaviridae</taxon>
        <taxon>Barnavirus</taxon>
    </lineage>
</organism>
<reference evidence="2" key="1">
    <citation type="submission" date="2019-08" db="EMBL/GenBank/DDBJ databases">
        <authorList>
            <person name="Wright A.A."/>
            <person name="Harper S."/>
        </authorList>
    </citation>
    <scope>NUCLEOTIDE SEQUENCE</scope>
    <source>
        <strain evidence="2">WA1</strain>
    </source>
</reference>
<protein>
    <submittedName>
        <fullName evidence="2">Uncharacterized protein</fullName>
    </submittedName>
</protein>
<name>A0A6C0X195_9VIRU</name>
<accession>A0A6C0X195</accession>
<proteinExistence type="predicted"/>
<sequence length="171" mass="18971">MVSQRTRDRNNRGRDRLNPVPPMTPAPSPVPSPTPTAPIPSAREVSLFNEVTRLTALVNKLQSDMGKIPRVMSYSGRRYASLFGISIPTTPMEWTDDMRVAFNTTETASTDMSYEQFGVFVIRGSRPVWRHRYTSSSISRVAVSEAVGSVGLAVHCARDSSGQILVIWRSE</sequence>
<feature type="compositionally biased region" description="Basic and acidic residues" evidence="1">
    <location>
        <begin position="1"/>
        <end position="17"/>
    </location>
</feature>
<feature type="compositionally biased region" description="Pro residues" evidence="1">
    <location>
        <begin position="19"/>
        <end position="38"/>
    </location>
</feature>
<evidence type="ECO:0000313" key="2">
    <source>
        <dbReference type="EMBL" id="QIC52822.1"/>
    </source>
</evidence>
<evidence type="ECO:0000256" key="1">
    <source>
        <dbReference type="SAM" id="MobiDB-lite"/>
    </source>
</evidence>